<sequence>MKIKKRNKYINRELSWLKFNERVLQEADDNSVPLIERLRFLGIFSNNLDEFFKVRYATIKRIADSGQGGKKALGVDANELLEEITNEVIRLQKKSLEILNAIREHLKKENIFIINEKEILPEQIPFVKEYFFNKISPALFTIILNDIDALSTLKDDVAYLAVKMILRQEEKTEGVRRFFSSVAYKEKVQYALIELPKTDRFIELPSINNKNYIILIDDVIRFCLPKIFSIFDYESISANMIKITRDAELDIDTDLSKSFIEKISSSVAGRREGQPVRFVYDAEIEKDTLDFLMYKMDIHSNDSIIPGGRYHNRRDYMSFPSLGRKDLQYQPQTSLPVDGFSIEGSILRQIAERDYLQFAPYHSFSYVIRFLREAALDPKVKSIKITIYRLAKNSQVANSLINAVKNGKKVTVQIELQARFDETANIEYAEQFQREGVRLVFGIRGLKVHSKICVIEREEGGEIKRYGFISTGNFNESTAKIYTDYTLFTANQKILKEVNRVFDFFDTPYRIHRYNHLLVSPHYTKKTFIKLIDKEIAFAKAGKEAFLKLKMNGLTSYEMVDKLYEASRAGVKIQMIVRGVCCLIPNVDGMSENIEVISIVDKFLEHPRLYIFGNGRNPKYYISSADWMTRNLDNRVEVSCPIYDKNIQKELWDTFEIGWKDNVKARIISEKQDNAYRVSQGENIRSQEEIYKYYLQKMNK</sequence>
<dbReference type="GO" id="GO:0006799">
    <property type="term" value="P:polyphosphate biosynthetic process"/>
    <property type="evidence" value="ECO:0007669"/>
    <property type="project" value="UniProtKB-UniRule"/>
</dbReference>
<dbReference type="InterPro" id="IPR025198">
    <property type="entry name" value="PPK_N_dom"/>
</dbReference>
<comment type="catalytic activity">
    <reaction evidence="6 7">
        <text>[phosphate](n) + ATP = [phosphate](n+1) + ADP</text>
        <dbReference type="Rhea" id="RHEA:19573"/>
        <dbReference type="Rhea" id="RHEA-COMP:9859"/>
        <dbReference type="Rhea" id="RHEA-COMP:14280"/>
        <dbReference type="ChEBI" id="CHEBI:16838"/>
        <dbReference type="ChEBI" id="CHEBI:30616"/>
        <dbReference type="ChEBI" id="CHEBI:456216"/>
        <dbReference type="EC" id="2.7.4.1"/>
    </reaction>
</comment>
<dbReference type="Pfam" id="PF02503">
    <property type="entry name" value="PP_kinase"/>
    <property type="match status" value="1"/>
</dbReference>
<evidence type="ECO:0000256" key="1">
    <source>
        <dbReference type="ARBA" id="ARBA00022553"/>
    </source>
</evidence>
<feature type="binding site" evidence="6">
    <location>
        <position position="606"/>
    </location>
    <ligand>
        <name>ATP</name>
        <dbReference type="ChEBI" id="CHEBI:30616"/>
    </ligand>
</feature>
<dbReference type="GO" id="GO:0005524">
    <property type="term" value="F:ATP binding"/>
    <property type="evidence" value="ECO:0007669"/>
    <property type="project" value="UniProtKB-KW"/>
</dbReference>
<accession>A0AAV5ATV4</accession>
<dbReference type="InterPro" id="IPR036830">
    <property type="entry name" value="PP_kinase_middle_dom_sf"/>
</dbReference>
<dbReference type="AlphaFoldDB" id="A0AAV5ATV4"/>
<dbReference type="InterPro" id="IPR025200">
    <property type="entry name" value="PPK_C_dom2"/>
</dbReference>
<evidence type="ECO:0000313" key="15">
    <source>
        <dbReference type="Proteomes" id="UP001208692"/>
    </source>
</evidence>
<dbReference type="InterPro" id="IPR041108">
    <property type="entry name" value="PP_kinase_C_1"/>
</dbReference>
<dbReference type="EC" id="2.7.4.1" evidence="6 7"/>
<dbReference type="InterPro" id="IPR036832">
    <property type="entry name" value="PPK_N_dom_sf"/>
</dbReference>
<evidence type="ECO:0000256" key="2">
    <source>
        <dbReference type="ARBA" id="ARBA00022679"/>
    </source>
</evidence>
<feature type="binding site" evidence="6">
    <location>
        <position position="482"/>
    </location>
    <ligand>
        <name>ATP</name>
        <dbReference type="ChEBI" id="CHEBI:30616"/>
    </ligand>
</feature>
<keyword evidence="6" id="KW-0479">Metal-binding</keyword>
<dbReference type="Pfam" id="PF17941">
    <property type="entry name" value="PP_kinase_C_1"/>
    <property type="match status" value="1"/>
</dbReference>
<keyword evidence="4 6" id="KW-0418">Kinase</keyword>
<dbReference type="NCBIfam" id="NF003917">
    <property type="entry name" value="PRK05443.1-1"/>
    <property type="match status" value="1"/>
</dbReference>
<feature type="domain" description="Polyphosphate kinase C-terminal" evidence="10">
    <location>
        <begin position="517"/>
        <end position="687"/>
    </location>
</feature>
<dbReference type="PANTHER" id="PTHR30218">
    <property type="entry name" value="POLYPHOSPHATE KINASE"/>
    <property type="match status" value="1"/>
</dbReference>
<reference evidence="12 15" key="1">
    <citation type="submission" date="2021-11" db="EMBL/GenBank/DDBJ databases">
        <title>Draft genome sequence of Capnocytophaga sp. strain KC07075 isolated from cat oral cavity.</title>
        <authorList>
            <person name="Suzuki M."/>
            <person name="Imaoka K."/>
            <person name="Kimura M."/>
            <person name="Morikawa S."/>
            <person name="Maeda K."/>
        </authorList>
    </citation>
    <scope>NUCLEOTIDE SEQUENCE</scope>
    <source>
        <strain evidence="12">KC07075</strain>
        <strain evidence="13 15">KC07079</strain>
    </source>
</reference>
<dbReference type="Proteomes" id="UP001207736">
    <property type="component" value="Unassembled WGS sequence"/>
</dbReference>
<feature type="domain" description="Polyphosphate kinase C-terminal" evidence="11">
    <location>
        <begin position="346"/>
        <end position="508"/>
    </location>
</feature>
<dbReference type="PIRSF" id="PIRSF015589">
    <property type="entry name" value="PP_kinase"/>
    <property type="match status" value="1"/>
</dbReference>
<dbReference type="CDD" id="cd09167">
    <property type="entry name" value="PLDc_EcPPK1_C2_like"/>
    <property type="match status" value="1"/>
</dbReference>
<dbReference type="Proteomes" id="UP001208692">
    <property type="component" value="Unassembled WGS sequence"/>
</dbReference>
<evidence type="ECO:0000259" key="8">
    <source>
        <dbReference type="Pfam" id="PF02503"/>
    </source>
</evidence>
<comment type="function">
    <text evidence="6 7">Catalyzes the reversible transfer of the terminal phosphate of ATP to form a long-chain polyphosphate (polyP).</text>
</comment>
<dbReference type="GO" id="GO:0009358">
    <property type="term" value="C:polyphosphate kinase complex"/>
    <property type="evidence" value="ECO:0007669"/>
    <property type="project" value="InterPro"/>
</dbReference>
<dbReference type="InterPro" id="IPR003414">
    <property type="entry name" value="PP_kinase"/>
</dbReference>
<keyword evidence="6" id="KW-0460">Magnesium</keyword>
<dbReference type="Gene3D" id="3.30.1840.10">
    <property type="entry name" value="Polyphosphate kinase middle domain"/>
    <property type="match status" value="1"/>
</dbReference>
<comment type="similarity">
    <text evidence="6 7">Belongs to the polyphosphate kinase 1 (PPK1) family.</text>
</comment>
<keyword evidence="2 6" id="KW-0808">Transferase</keyword>
<feature type="binding site" evidence="6">
    <location>
        <position position="578"/>
    </location>
    <ligand>
        <name>ATP</name>
        <dbReference type="ChEBI" id="CHEBI:30616"/>
    </ligand>
</feature>
<evidence type="ECO:0000256" key="3">
    <source>
        <dbReference type="ARBA" id="ARBA00022741"/>
    </source>
</evidence>
<dbReference type="EMBL" id="BQKA01000033">
    <property type="protein sequence ID" value="GJM50726.1"/>
    <property type="molecule type" value="Genomic_DNA"/>
</dbReference>
<dbReference type="Gene3D" id="1.20.58.310">
    <property type="entry name" value="Polyphosphate kinase N-terminal domain"/>
    <property type="match status" value="1"/>
</dbReference>
<feature type="domain" description="Polyphosphate kinase N-terminal" evidence="9">
    <location>
        <begin position="9"/>
        <end position="113"/>
    </location>
</feature>
<name>A0AAV5ATV4_9FLAO</name>
<keyword evidence="1 6" id="KW-0597">Phosphoprotein</keyword>
<dbReference type="InterPro" id="IPR024953">
    <property type="entry name" value="PP_kinase_middle"/>
</dbReference>
<dbReference type="GO" id="GO:0008976">
    <property type="term" value="F:polyphosphate kinase activity"/>
    <property type="evidence" value="ECO:0007669"/>
    <property type="project" value="UniProtKB-UniRule"/>
</dbReference>
<evidence type="ECO:0000313" key="14">
    <source>
        <dbReference type="Proteomes" id="UP001207736"/>
    </source>
</evidence>
<proteinExistence type="inferred from homology"/>
<dbReference type="GO" id="GO:0046872">
    <property type="term" value="F:metal ion binding"/>
    <property type="evidence" value="ECO:0007669"/>
    <property type="project" value="UniProtKB-KW"/>
</dbReference>
<dbReference type="HAMAP" id="MF_00347">
    <property type="entry name" value="Polyphosphate_kinase"/>
    <property type="match status" value="1"/>
</dbReference>
<dbReference type="SUPFAM" id="SSF56024">
    <property type="entry name" value="Phospholipase D/nuclease"/>
    <property type="match status" value="2"/>
</dbReference>
<dbReference type="Pfam" id="PF13090">
    <property type="entry name" value="PP_kinase_C"/>
    <property type="match status" value="1"/>
</dbReference>
<feature type="domain" description="Polyphosphate kinase middle" evidence="8">
    <location>
        <begin position="124"/>
        <end position="319"/>
    </location>
</feature>
<dbReference type="Gene3D" id="3.30.870.10">
    <property type="entry name" value="Endonuclease Chain A"/>
    <property type="match status" value="2"/>
</dbReference>
<evidence type="ECO:0000313" key="13">
    <source>
        <dbReference type="EMBL" id="GJM51879.1"/>
    </source>
</evidence>
<dbReference type="NCBIfam" id="TIGR03705">
    <property type="entry name" value="poly_P_kin"/>
    <property type="match status" value="1"/>
</dbReference>
<dbReference type="Pfam" id="PF13089">
    <property type="entry name" value="PP_kinase_N"/>
    <property type="match status" value="1"/>
</dbReference>
<evidence type="ECO:0000259" key="10">
    <source>
        <dbReference type="Pfam" id="PF13090"/>
    </source>
</evidence>
<protein>
    <recommendedName>
        <fullName evidence="6 7">Polyphosphate kinase</fullName>
        <ecNumber evidence="6 7">2.7.4.1</ecNumber>
    </recommendedName>
    <alternativeName>
        <fullName evidence="6">ATP-polyphosphate phosphotransferase</fullName>
    </alternativeName>
    <alternativeName>
        <fullName evidence="6">Polyphosphoric acid kinase</fullName>
    </alternativeName>
</protein>
<feature type="binding site" evidence="6">
    <location>
        <position position="389"/>
    </location>
    <ligand>
        <name>Mg(2+)</name>
        <dbReference type="ChEBI" id="CHEBI:18420"/>
    </ligand>
</feature>
<evidence type="ECO:0000256" key="7">
    <source>
        <dbReference type="RuleBase" id="RU003800"/>
    </source>
</evidence>
<feature type="active site" description="Phosphohistidine intermediate" evidence="6">
    <location>
        <position position="449"/>
    </location>
</feature>
<keyword evidence="3 6" id="KW-0547">Nucleotide-binding</keyword>
<feature type="binding site" evidence="6">
    <location>
        <position position="47"/>
    </location>
    <ligand>
        <name>ATP</name>
        <dbReference type="ChEBI" id="CHEBI:30616"/>
    </ligand>
</feature>
<gene>
    <name evidence="6 12" type="primary">ppk</name>
    <name evidence="12" type="ORF">RCZ15_16990</name>
    <name evidence="13" type="ORF">RCZ16_01970</name>
</gene>
<evidence type="ECO:0000256" key="4">
    <source>
        <dbReference type="ARBA" id="ARBA00022777"/>
    </source>
</evidence>
<evidence type="ECO:0000259" key="11">
    <source>
        <dbReference type="Pfam" id="PF17941"/>
    </source>
</evidence>
<evidence type="ECO:0000259" key="9">
    <source>
        <dbReference type="Pfam" id="PF13089"/>
    </source>
</evidence>
<dbReference type="CDD" id="cd09164">
    <property type="entry name" value="PLDc_EcPPK1_C1_like"/>
    <property type="match status" value="1"/>
</dbReference>
<evidence type="ECO:0000256" key="6">
    <source>
        <dbReference type="HAMAP-Rule" id="MF_00347"/>
    </source>
</evidence>
<evidence type="ECO:0000313" key="12">
    <source>
        <dbReference type="EMBL" id="GJM50726.1"/>
    </source>
</evidence>
<dbReference type="SUPFAM" id="SSF140356">
    <property type="entry name" value="PPK N-terminal domain-like"/>
    <property type="match status" value="1"/>
</dbReference>
<keyword evidence="15" id="KW-1185">Reference proteome</keyword>
<comment type="PTM">
    <text evidence="6 7">An intermediate of this reaction is the autophosphorylated ppk in which a phosphate is covalently linked to a histidine residue through a N-P bond.</text>
</comment>
<dbReference type="PANTHER" id="PTHR30218:SF0">
    <property type="entry name" value="POLYPHOSPHATE KINASE"/>
    <property type="match status" value="1"/>
</dbReference>
<dbReference type="EMBL" id="BQKB01000007">
    <property type="protein sequence ID" value="GJM51879.1"/>
    <property type="molecule type" value="Genomic_DNA"/>
</dbReference>
<comment type="cofactor">
    <cofactor evidence="6">
        <name>Mg(2+)</name>
        <dbReference type="ChEBI" id="CHEBI:18420"/>
    </cofactor>
</comment>
<dbReference type="SUPFAM" id="SSF143724">
    <property type="entry name" value="PHP14-like"/>
    <property type="match status" value="1"/>
</dbReference>
<comment type="caution">
    <text evidence="12">The sequence shown here is derived from an EMBL/GenBank/DDBJ whole genome shotgun (WGS) entry which is preliminary data.</text>
</comment>
<keyword evidence="5 6" id="KW-0067">ATP-binding</keyword>
<evidence type="ECO:0000256" key="5">
    <source>
        <dbReference type="ARBA" id="ARBA00022840"/>
    </source>
</evidence>
<feature type="binding site" evidence="6">
    <location>
        <position position="419"/>
    </location>
    <ligand>
        <name>Mg(2+)</name>
        <dbReference type="ChEBI" id="CHEBI:18420"/>
    </ligand>
</feature>
<organism evidence="12 14">
    <name type="scientific">Capnocytophaga catalasegens</name>
    <dbReference type="NCBI Taxonomy" id="1004260"/>
    <lineage>
        <taxon>Bacteria</taxon>
        <taxon>Pseudomonadati</taxon>
        <taxon>Bacteroidota</taxon>
        <taxon>Flavobacteriia</taxon>
        <taxon>Flavobacteriales</taxon>
        <taxon>Flavobacteriaceae</taxon>
        <taxon>Capnocytophaga</taxon>
    </lineage>
</organism>